<reference evidence="8" key="1">
    <citation type="journal article" date="2014" name="Int. J. Syst. Evol. Microbiol.">
        <title>Complete genome sequence of Corynebacterium casei LMG S-19264T (=DSM 44701T), isolated from a smear-ripened cheese.</title>
        <authorList>
            <consortium name="US DOE Joint Genome Institute (JGI-PGF)"/>
            <person name="Walter F."/>
            <person name="Albersmeier A."/>
            <person name="Kalinowski J."/>
            <person name="Ruckert C."/>
        </authorList>
    </citation>
    <scope>NUCLEOTIDE SEQUENCE</scope>
    <source>
        <strain evidence="8">CGMCC 1.15762</strain>
    </source>
</reference>
<comment type="cofactor">
    <cofactor evidence="1">
        <name>Fe cation</name>
        <dbReference type="ChEBI" id="CHEBI:24875"/>
    </cofactor>
</comment>
<dbReference type="Gene3D" id="2.102.10.10">
    <property type="entry name" value="Rieske [2Fe-2S] iron-sulphur domain"/>
    <property type="match status" value="1"/>
</dbReference>
<keyword evidence="6" id="KW-0411">Iron-sulfur</keyword>
<dbReference type="InterPro" id="IPR036922">
    <property type="entry name" value="Rieske_2Fe-2S_sf"/>
</dbReference>
<accession>A0A8J2ZGY7</accession>
<keyword evidence="5" id="KW-0408">Iron</keyword>
<reference evidence="8" key="2">
    <citation type="submission" date="2020-09" db="EMBL/GenBank/DDBJ databases">
        <authorList>
            <person name="Sun Q."/>
            <person name="Zhou Y."/>
        </authorList>
    </citation>
    <scope>NUCLEOTIDE SEQUENCE</scope>
    <source>
        <strain evidence="8">CGMCC 1.15762</strain>
    </source>
</reference>
<evidence type="ECO:0000259" key="7">
    <source>
        <dbReference type="PROSITE" id="PS51296"/>
    </source>
</evidence>
<comment type="caution">
    <text evidence="8">The sequence shown here is derived from an EMBL/GenBank/DDBJ whole genome shotgun (WGS) entry which is preliminary data.</text>
</comment>
<dbReference type="EMBL" id="BMJV01000001">
    <property type="protein sequence ID" value="GGG63074.1"/>
    <property type="molecule type" value="Genomic_DNA"/>
</dbReference>
<dbReference type="SUPFAM" id="SSF50022">
    <property type="entry name" value="ISP domain"/>
    <property type="match status" value="1"/>
</dbReference>
<dbReference type="CDD" id="cd03469">
    <property type="entry name" value="Rieske_RO_Alpha_N"/>
    <property type="match status" value="1"/>
</dbReference>
<name>A0A8J2ZGY7_9RHOB</name>
<dbReference type="CDD" id="cd08884">
    <property type="entry name" value="RHO_alpha_C_GbcA-like"/>
    <property type="match status" value="1"/>
</dbReference>
<dbReference type="PROSITE" id="PS51296">
    <property type="entry name" value="RIESKE"/>
    <property type="match status" value="1"/>
</dbReference>
<dbReference type="GO" id="GO:0016491">
    <property type="term" value="F:oxidoreductase activity"/>
    <property type="evidence" value="ECO:0007669"/>
    <property type="project" value="UniProtKB-KW"/>
</dbReference>
<evidence type="ECO:0000313" key="9">
    <source>
        <dbReference type="Proteomes" id="UP000617145"/>
    </source>
</evidence>
<dbReference type="PANTHER" id="PTHR43756">
    <property type="entry name" value="CHOLINE MONOOXYGENASE, CHLOROPLASTIC"/>
    <property type="match status" value="1"/>
</dbReference>
<evidence type="ECO:0000256" key="3">
    <source>
        <dbReference type="ARBA" id="ARBA00022723"/>
    </source>
</evidence>
<dbReference type="InterPro" id="IPR001663">
    <property type="entry name" value="Rng_hydr_dOase-A"/>
</dbReference>
<keyword evidence="3" id="KW-0479">Metal-binding</keyword>
<keyword evidence="4" id="KW-0560">Oxidoreductase</keyword>
<keyword evidence="9" id="KW-1185">Reference proteome</keyword>
<dbReference type="Pfam" id="PF00848">
    <property type="entry name" value="Ring_hydroxyl_A"/>
    <property type="match status" value="1"/>
</dbReference>
<proteinExistence type="predicted"/>
<dbReference type="RefSeq" id="WP_229672908.1">
    <property type="nucleotide sequence ID" value="NZ_BMJV01000001.1"/>
</dbReference>
<sequence length="413" mass="46342">METQASVSDLLARRKAGHSLEQPFYTSPEIFALDMSRIFYREWLFAIPSAVLPKAGSYVVHKIGTYSMIIVKGQDGVIRAFHNSCRHRGSVLCKTAQGHVPKLVCPYHQWTYELDGRLLYARDMGADFDPADHGLKPIHCRSVAGLVYICLADEAPDFDEFAKTAEPYLAVHDLADAKVAMQTTIVEKGNWKLVWENNRECYHCTGNHPALCRSFPLDPDATGVRVDGSMSPSLQAHFERLEAAGTPSKFVLGGDGQYRLARMPLQEKALSYTMDLKPAVSKNLGRVPMQDAGTLLKFHYPTTWNHFLPDHSITFRVTPISPTETEVTTTWLVNKDAVEGVDYDLQRLTEVWLATNDEDREVVENNQEGINSPAYRPGPYSQMQESGVIQFVDWYCETLGRALEPQLKTVAAE</sequence>
<evidence type="ECO:0000256" key="5">
    <source>
        <dbReference type="ARBA" id="ARBA00023004"/>
    </source>
</evidence>
<evidence type="ECO:0000313" key="8">
    <source>
        <dbReference type="EMBL" id="GGG63074.1"/>
    </source>
</evidence>
<dbReference type="GO" id="GO:0051537">
    <property type="term" value="F:2 iron, 2 sulfur cluster binding"/>
    <property type="evidence" value="ECO:0007669"/>
    <property type="project" value="UniProtKB-KW"/>
</dbReference>
<gene>
    <name evidence="8" type="ORF">GCM10011415_06850</name>
</gene>
<dbReference type="PANTHER" id="PTHR43756:SF5">
    <property type="entry name" value="CHOLINE MONOOXYGENASE, CHLOROPLASTIC"/>
    <property type="match status" value="1"/>
</dbReference>
<organism evidence="8 9">
    <name type="scientific">Salipiger pallidus</name>
    <dbReference type="NCBI Taxonomy" id="1775170"/>
    <lineage>
        <taxon>Bacteria</taxon>
        <taxon>Pseudomonadati</taxon>
        <taxon>Pseudomonadota</taxon>
        <taxon>Alphaproteobacteria</taxon>
        <taxon>Rhodobacterales</taxon>
        <taxon>Roseobacteraceae</taxon>
        <taxon>Salipiger</taxon>
    </lineage>
</organism>
<dbReference type="PRINTS" id="PR00090">
    <property type="entry name" value="RNGDIOXGNASE"/>
</dbReference>
<dbReference type="Gene3D" id="3.90.380.10">
    <property type="entry name" value="Naphthalene 1,2-dioxygenase Alpha Subunit, Chain A, domain 1"/>
    <property type="match status" value="1"/>
</dbReference>
<feature type="domain" description="Rieske" evidence="7">
    <location>
        <begin position="43"/>
        <end position="149"/>
    </location>
</feature>
<dbReference type="AlphaFoldDB" id="A0A8J2ZGY7"/>
<dbReference type="SUPFAM" id="SSF55961">
    <property type="entry name" value="Bet v1-like"/>
    <property type="match status" value="1"/>
</dbReference>
<dbReference type="InterPro" id="IPR017941">
    <property type="entry name" value="Rieske_2Fe-2S"/>
</dbReference>
<dbReference type="Pfam" id="PF00355">
    <property type="entry name" value="Rieske"/>
    <property type="match status" value="1"/>
</dbReference>
<evidence type="ECO:0000256" key="2">
    <source>
        <dbReference type="ARBA" id="ARBA00022714"/>
    </source>
</evidence>
<evidence type="ECO:0000256" key="1">
    <source>
        <dbReference type="ARBA" id="ARBA00001962"/>
    </source>
</evidence>
<evidence type="ECO:0000256" key="4">
    <source>
        <dbReference type="ARBA" id="ARBA00023002"/>
    </source>
</evidence>
<evidence type="ECO:0000256" key="6">
    <source>
        <dbReference type="ARBA" id="ARBA00023014"/>
    </source>
</evidence>
<dbReference type="Proteomes" id="UP000617145">
    <property type="component" value="Unassembled WGS sequence"/>
</dbReference>
<keyword evidence="2" id="KW-0001">2Fe-2S</keyword>
<dbReference type="GO" id="GO:0005506">
    <property type="term" value="F:iron ion binding"/>
    <property type="evidence" value="ECO:0007669"/>
    <property type="project" value="InterPro"/>
</dbReference>
<protein>
    <submittedName>
        <fullName evidence="8">(2Fe-2S)-binding protein</fullName>
    </submittedName>
</protein>
<dbReference type="InterPro" id="IPR015879">
    <property type="entry name" value="Ring_hydroxy_dOase_asu_C_dom"/>
</dbReference>